<dbReference type="AlphaFoldDB" id="A0A0L6CPI0"/>
<accession>A0A0L6CPI0</accession>
<evidence type="ECO:0000313" key="1">
    <source>
        <dbReference type="EMBL" id="KNX39676.1"/>
    </source>
</evidence>
<reference evidence="2" key="1">
    <citation type="submission" date="2015-03" db="EMBL/GenBank/DDBJ databases">
        <title>Luteipulveratus halotolerans sp. nov., a novel actinobacterium (Dermacoccaceae) from Sarawak, Malaysia.</title>
        <authorList>
            <person name="Juboi H."/>
            <person name="Basik A."/>
            <person name="Shamsul S.S."/>
            <person name="Arnold P."/>
            <person name="Schmitt E.K."/>
            <person name="Sanglier J.-J."/>
            <person name="Yeo T."/>
        </authorList>
    </citation>
    <scope>NUCLEOTIDE SEQUENCE [LARGE SCALE GENOMIC DNA]</scope>
    <source>
        <strain evidence="2">C296001</strain>
    </source>
</reference>
<gene>
    <name evidence="1" type="ORF">VV01_00105</name>
</gene>
<name>A0A0L6CPI0_9MICO</name>
<dbReference type="Proteomes" id="UP000037397">
    <property type="component" value="Unassembled WGS sequence"/>
</dbReference>
<keyword evidence="2" id="KW-1185">Reference proteome</keyword>
<protein>
    <submittedName>
        <fullName evidence="1">Uncharacterized protein</fullName>
    </submittedName>
</protein>
<comment type="caution">
    <text evidence="1">The sequence shown here is derived from an EMBL/GenBank/DDBJ whole genome shotgun (WGS) entry which is preliminary data.</text>
</comment>
<dbReference type="STRING" id="1631356.VV01_00105"/>
<dbReference type="RefSeq" id="WP_050668115.1">
    <property type="nucleotide sequence ID" value="NZ_LAIR01000001.1"/>
</dbReference>
<organism evidence="1 2">
    <name type="scientific">Luteipulveratus halotolerans</name>
    <dbReference type="NCBI Taxonomy" id="1631356"/>
    <lineage>
        <taxon>Bacteria</taxon>
        <taxon>Bacillati</taxon>
        <taxon>Actinomycetota</taxon>
        <taxon>Actinomycetes</taxon>
        <taxon>Micrococcales</taxon>
        <taxon>Dermacoccaceae</taxon>
        <taxon>Luteipulveratus</taxon>
    </lineage>
</organism>
<dbReference type="EMBL" id="LAIR01000001">
    <property type="protein sequence ID" value="KNX39676.1"/>
    <property type="molecule type" value="Genomic_DNA"/>
</dbReference>
<evidence type="ECO:0000313" key="2">
    <source>
        <dbReference type="Proteomes" id="UP000037397"/>
    </source>
</evidence>
<proteinExistence type="predicted"/>
<sequence length="92" mass="10221">MIDAPQLCQHGYEAEQCPDEQPPEVRRAVEYVHRAAYAYAVQFSLVSRDDAERFAAECARDEARTGRYLWDADPVAPAGLDTALHAFLGIPA</sequence>